<evidence type="ECO:0000313" key="2">
    <source>
        <dbReference type="EMBL" id="KAJ1210302.1"/>
    </source>
</evidence>
<organism evidence="2 3">
    <name type="scientific">Pleurodeles waltl</name>
    <name type="common">Iberian ribbed newt</name>
    <dbReference type="NCBI Taxonomy" id="8319"/>
    <lineage>
        <taxon>Eukaryota</taxon>
        <taxon>Metazoa</taxon>
        <taxon>Chordata</taxon>
        <taxon>Craniata</taxon>
        <taxon>Vertebrata</taxon>
        <taxon>Euteleostomi</taxon>
        <taxon>Amphibia</taxon>
        <taxon>Batrachia</taxon>
        <taxon>Caudata</taxon>
        <taxon>Salamandroidea</taxon>
        <taxon>Salamandridae</taxon>
        <taxon>Pleurodelinae</taxon>
        <taxon>Pleurodeles</taxon>
    </lineage>
</organism>
<dbReference type="EMBL" id="JANPWB010000002">
    <property type="protein sequence ID" value="KAJ1210302.1"/>
    <property type="molecule type" value="Genomic_DNA"/>
</dbReference>
<evidence type="ECO:0000256" key="1">
    <source>
        <dbReference type="SAM" id="MobiDB-lite"/>
    </source>
</evidence>
<accession>A0AAV7WCH4</accession>
<gene>
    <name evidence="2" type="ORF">NDU88_005668</name>
</gene>
<dbReference type="Proteomes" id="UP001066276">
    <property type="component" value="Chromosome 1_2"/>
</dbReference>
<name>A0AAV7WCH4_PLEWA</name>
<keyword evidence="3" id="KW-1185">Reference proteome</keyword>
<sequence length="150" mass="16238">MAWWPDGDALTSRRGAAGEEEPPFLCGSWHSRGGALTAKEDDNFLSSTPVLASRAARSCRLAPGGRSGFSSLPRLGGDSLCRGTRKTASPIRLHVVAAHHLCLPGRGVQQDNRRPAPIYSNMHRGSNEKDTSLLFPLWLIRVSAPRTPDL</sequence>
<dbReference type="AlphaFoldDB" id="A0AAV7WCH4"/>
<feature type="region of interest" description="Disordered" evidence="1">
    <location>
        <begin position="1"/>
        <end position="22"/>
    </location>
</feature>
<evidence type="ECO:0000313" key="3">
    <source>
        <dbReference type="Proteomes" id="UP001066276"/>
    </source>
</evidence>
<comment type="caution">
    <text evidence="2">The sequence shown here is derived from an EMBL/GenBank/DDBJ whole genome shotgun (WGS) entry which is preliminary data.</text>
</comment>
<proteinExistence type="predicted"/>
<reference evidence="2" key="1">
    <citation type="journal article" date="2022" name="bioRxiv">
        <title>Sequencing and chromosome-scale assembly of the giantPleurodeles waltlgenome.</title>
        <authorList>
            <person name="Brown T."/>
            <person name="Elewa A."/>
            <person name="Iarovenko S."/>
            <person name="Subramanian E."/>
            <person name="Araus A.J."/>
            <person name="Petzold A."/>
            <person name="Susuki M."/>
            <person name="Suzuki K.-i.T."/>
            <person name="Hayashi T."/>
            <person name="Toyoda A."/>
            <person name="Oliveira C."/>
            <person name="Osipova E."/>
            <person name="Leigh N.D."/>
            <person name="Simon A."/>
            <person name="Yun M.H."/>
        </authorList>
    </citation>
    <scope>NUCLEOTIDE SEQUENCE</scope>
    <source>
        <strain evidence="2">20211129_DDA</strain>
        <tissue evidence="2">Liver</tissue>
    </source>
</reference>
<protein>
    <submittedName>
        <fullName evidence="2">Uncharacterized protein</fullName>
    </submittedName>
</protein>